<keyword evidence="3" id="KW-1185">Reference proteome</keyword>
<dbReference type="Proteomes" id="UP000215590">
    <property type="component" value="Unassembled WGS sequence"/>
</dbReference>
<dbReference type="EMBL" id="NNRJ01000031">
    <property type="protein sequence ID" value="OYR17619.1"/>
    <property type="molecule type" value="Genomic_DNA"/>
</dbReference>
<organism evidence="2 3">
    <name type="scientific">Brucella thiophenivorans</name>
    <dbReference type="NCBI Taxonomy" id="571255"/>
    <lineage>
        <taxon>Bacteria</taxon>
        <taxon>Pseudomonadati</taxon>
        <taxon>Pseudomonadota</taxon>
        <taxon>Alphaproteobacteria</taxon>
        <taxon>Hyphomicrobiales</taxon>
        <taxon>Brucellaceae</taxon>
        <taxon>Brucella/Ochrobactrum group</taxon>
        <taxon>Brucella</taxon>
    </lineage>
</organism>
<dbReference type="InterPro" id="IPR029060">
    <property type="entry name" value="PIN-like_dom_sf"/>
</dbReference>
<dbReference type="AlphaFoldDB" id="A0A256FRY5"/>
<feature type="domain" description="PIN" evidence="1">
    <location>
        <begin position="1"/>
        <end position="141"/>
    </location>
</feature>
<dbReference type="OrthoDB" id="32625at2"/>
<dbReference type="Gene3D" id="3.40.50.1010">
    <property type="entry name" value="5'-nuclease"/>
    <property type="match status" value="1"/>
</dbReference>
<accession>A0A256FRY5</accession>
<evidence type="ECO:0000313" key="3">
    <source>
        <dbReference type="Proteomes" id="UP000215590"/>
    </source>
</evidence>
<dbReference type="CDD" id="cd09871">
    <property type="entry name" value="PIN_MtVapC28-VapC30-like"/>
    <property type="match status" value="1"/>
</dbReference>
<protein>
    <submittedName>
        <fullName evidence="2">Putative ribonuclease VapC28</fullName>
    </submittedName>
</protein>
<comment type="caution">
    <text evidence="2">The sequence shown here is derived from an EMBL/GenBank/DDBJ whole genome shotgun (WGS) entry which is preliminary data.</text>
</comment>
<dbReference type="InterPro" id="IPR002716">
    <property type="entry name" value="PIN_dom"/>
</dbReference>
<proteinExistence type="predicted"/>
<evidence type="ECO:0000259" key="1">
    <source>
        <dbReference type="Pfam" id="PF01850"/>
    </source>
</evidence>
<name>A0A256FRY5_9HYPH</name>
<reference evidence="2 3" key="1">
    <citation type="submission" date="2017-07" db="EMBL/GenBank/DDBJ databases">
        <title>Phylogenetic study on the rhizospheric bacterium Ochrobactrum sp. A44.</title>
        <authorList>
            <person name="Krzyzanowska D.M."/>
            <person name="Ossowicki A."/>
            <person name="Rajewska M."/>
            <person name="Maciag T."/>
            <person name="Kaczynski Z."/>
            <person name="Czerwicka M."/>
            <person name="Jafra S."/>
        </authorList>
    </citation>
    <scope>NUCLEOTIDE SEQUENCE [LARGE SCALE GENOMIC DNA]</scope>
    <source>
        <strain evidence="2 3">DSM 7216</strain>
    </source>
</reference>
<dbReference type="RefSeq" id="WP_094507497.1">
    <property type="nucleotide sequence ID" value="NZ_JBHEEK010000023.1"/>
</dbReference>
<evidence type="ECO:0000313" key="2">
    <source>
        <dbReference type="EMBL" id="OYR17619.1"/>
    </source>
</evidence>
<dbReference type="SUPFAM" id="SSF88723">
    <property type="entry name" value="PIN domain-like"/>
    <property type="match status" value="1"/>
</dbReference>
<sequence>MFIDASVIVAILADEPDAGYYIAKIEADKGTKAYSATTVFEAVISLSRIVATARHGDQKPIPAETIEQVQLRVDKFLKTIGAKEVIISTKTQKLAIDAAKKFGRFVGHPAKLNFGDCFAYASATELRLPLLYKGNDFTETDIESA</sequence>
<dbReference type="Pfam" id="PF01850">
    <property type="entry name" value="PIN"/>
    <property type="match status" value="1"/>
</dbReference>
<gene>
    <name evidence="2" type="ORF">CEV31_4346</name>
</gene>